<sequence length="124" mass="13164">MGQVPPYRDSPSSGTLWAGAAASALNQQTLASARWLRHETLPASRLESTATGGNPMDAIEETGIVCRQDEQGKEMQARHSPLLATGPAGRASQPPPPPPARLLARSLARTNVLLVQTPTHTQTH</sequence>
<reference evidence="3" key="4">
    <citation type="journal article" date="2015" name="G3 (Bethesda)">
        <title>Genome sequences of three phytopathogenic species of the Magnaporthaceae family of fungi.</title>
        <authorList>
            <person name="Okagaki L.H."/>
            <person name="Nunes C.C."/>
            <person name="Sailsbery J."/>
            <person name="Clay B."/>
            <person name="Brown D."/>
            <person name="John T."/>
            <person name="Oh Y."/>
            <person name="Young N."/>
            <person name="Fitzgerald M."/>
            <person name="Haas B.J."/>
            <person name="Zeng Q."/>
            <person name="Young S."/>
            <person name="Adiconis X."/>
            <person name="Fan L."/>
            <person name="Levin J.Z."/>
            <person name="Mitchell T.K."/>
            <person name="Okubara P.A."/>
            <person name="Farman M.L."/>
            <person name="Kohn L.M."/>
            <person name="Birren B."/>
            <person name="Ma L.-J."/>
            <person name="Dean R.A."/>
        </authorList>
    </citation>
    <scope>NUCLEOTIDE SEQUENCE</scope>
    <source>
        <strain evidence="3">ATCC 64411 / 73-15</strain>
    </source>
</reference>
<keyword evidence="4" id="KW-1185">Reference proteome</keyword>
<accession>A0A0C4DLJ8</accession>
<reference evidence="2" key="2">
    <citation type="submission" date="2010-05" db="EMBL/GenBank/DDBJ databases">
        <title>The Genome Sequence of Magnaporthe poae strain ATCC 64411.</title>
        <authorList>
            <consortium name="The Broad Institute Genome Sequencing Platform"/>
            <consortium name="Broad Institute Genome Sequencing Center for Infectious Disease"/>
            <person name="Ma L.-J."/>
            <person name="Dead R."/>
            <person name="Young S."/>
            <person name="Zeng Q."/>
            <person name="Koehrsen M."/>
            <person name="Alvarado L."/>
            <person name="Berlin A."/>
            <person name="Chapman S.B."/>
            <person name="Chen Z."/>
            <person name="Freedman E."/>
            <person name="Gellesch M."/>
            <person name="Goldberg J."/>
            <person name="Griggs A."/>
            <person name="Gujja S."/>
            <person name="Heilman E.R."/>
            <person name="Heiman D."/>
            <person name="Hepburn T."/>
            <person name="Howarth C."/>
            <person name="Jen D."/>
            <person name="Larson L."/>
            <person name="Mehta T."/>
            <person name="Neiman D."/>
            <person name="Pearson M."/>
            <person name="Roberts A."/>
            <person name="Saif S."/>
            <person name="Shea T."/>
            <person name="Shenoy N."/>
            <person name="Sisk P."/>
            <person name="Stolte C."/>
            <person name="Sykes S."/>
            <person name="Walk T."/>
            <person name="White J."/>
            <person name="Yandava C."/>
            <person name="Haas B."/>
            <person name="Nusbaum C."/>
            <person name="Birren B."/>
        </authorList>
    </citation>
    <scope>NUCLEOTIDE SEQUENCE</scope>
    <source>
        <strain evidence="2">ATCC 64411</strain>
    </source>
</reference>
<evidence type="ECO:0000313" key="3">
    <source>
        <dbReference type="EnsemblFungi" id="MAPG_00642T0"/>
    </source>
</evidence>
<reference evidence="2" key="3">
    <citation type="submission" date="2011-03" db="EMBL/GenBank/DDBJ databases">
        <title>Annotation of Magnaporthe poae ATCC 64411.</title>
        <authorList>
            <person name="Ma L.-J."/>
            <person name="Dead R."/>
            <person name="Young S.K."/>
            <person name="Zeng Q."/>
            <person name="Gargeya S."/>
            <person name="Fitzgerald M."/>
            <person name="Haas B."/>
            <person name="Abouelleil A."/>
            <person name="Alvarado L."/>
            <person name="Arachchi H.M."/>
            <person name="Berlin A."/>
            <person name="Brown A."/>
            <person name="Chapman S.B."/>
            <person name="Chen Z."/>
            <person name="Dunbar C."/>
            <person name="Freedman E."/>
            <person name="Gearin G."/>
            <person name="Gellesch M."/>
            <person name="Goldberg J."/>
            <person name="Griggs A."/>
            <person name="Gujja S."/>
            <person name="Heiman D."/>
            <person name="Howarth C."/>
            <person name="Larson L."/>
            <person name="Lui A."/>
            <person name="MacDonald P.J.P."/>
            <person name="Mehta T."/>
            <person name="Montmayeur A."/>
            <person name="Murphy C."/>
            <person name="Neiman D."/>
            <person name="Pearson M."/>
            <person name="Priest M."/>
            <person name="Roberts A."/>
            <person name="Saif S."/>
            <person name="Shea T."/>
            <person name="Shenoy N."/>
            <person name="Sisk P."/>
            <person name="Stolte C."/>
            <person name="Sykes S."/>
            <person name="Yandava C."/>
            <person name="Wortman J."/>
            <person name="Nusbaum C."/>
            <person name="Birren B."/>
        </authorList>
    </citation>
    <scope>NUCLEOTIDE SEQUENCE</scope>
    <source>
        <strain evidence="2">ATCC 64411</strain>
    </source>
</reference>
<feature type="compositionally biased region" description="Basic and acidic residues" evidence="1">
    <location>
        <begin position="67"/>
        <end position="77"/>
    </location>
</feature>
<name>A0A0C4DLJ8_MAGP6</name>
<organism evidence="3 4">
    <name type="scientific">Magnaporthiopsis poae (strain ATCC 64411 / 73-15)</name>
    <name type="common">Kentucky bluegrass fungus</name>
    <name type="synonym">Magnaporthe poae</name>
    <dbReference type="NCBI Taxonomy" id="644358"/>
    <lineage>
        <taxon>Eukaryota</taxon>
        <taxon>Fungi</taxon>
        <taxon>Dikarya</taxon>
        <taxon>Ascomycota</taxon>
        <taxon>Pezizomycotina</taxon>
        <taxon>Sordariomycetes</taxon>
        <taxon>Sordariomycetidae</taxon>
        <taxon>Magnaporthales</taxon>
        <taxon>Magnaporthaceae</taxon>
        <taxon>Magnaporthiopsis</taxon>
    </lineage>
</organism>
<evidence type="ECO:0000313" key="2">
    <source>
        <dbReference type="EMBL" id="KLU81557.1"/>
    </source>
</evidence>
<dbReference type="EMBL" id="GL876966">
    <property type="protein sequence ID" value="KLU81557.1"/>
    <property type="molecule type" value="Genomic_DNA"/>
</dbReference>
<reference evidence="4" key="1">
    <citation type="submission" date="2010-05" db="EMBL/GenBank/DDBJ databases">
        <title>The genome sequence of Magnaporthe poae strain ATCC 64411.</title>
        <authorList>
            <person name="Ma L.-J."/>
            <person name="Dead R."/>
            <person name="Young S."/>
            <person name="Zeng Q."/>
            <person name="Koehrsen M."/>
            <person name="Alvarado L."/>
            <person name="Berlin A."/>
            <person name="Chapman S.B."/>
            <person name="Chen Z."/>
            <person name="Freedman E."/>
            <person name="Gellesch M."/>
            <person name="Goldberg J."/>
            <person name="Griggs A."/>
            <person name="Gujja S."/>
            <person name="Heilman E.R."/>
            <person name="Heiman D."/>
            <person name="Hepburn T."/>
            <person name="Howarth C."/>
            <person name="Jen D."/>
            <person name="Larson L."/>
            <person name="Mehta T."/>
            <person name="Neiman D."/>
            <person name="Pearson M."/>
            <person name="Roberts A."/>
            <person name="Saif S."/>
            <person name="Shea T."/>
            <person name="Shenoy N."/>
            <person name="Sisk P."/>
            <person name="Stolte C."/>
            <person name="Sykes S."/>
            <person name="Walk T."/>
            <person name="White J."/>
            <person name="Yandava C."/>
            <person name="Haas B."/>
            <person name="Nusbaum C."/>
            <person name="Birren B."/>
        </authorList>
    </citation>
    <scope>NUCLEOTIDE SEQUENCE [LARGE SCALE GENOMIC DNA]</scope>
    <source>
        <strain evidence="4">ATCC 64411 / 73-15</strain>
    </source>
</reference>
<feature type="region of interest" description="Disordered" evidence="1">
    <location>
        <begin position="67"/>
        <end position="102"/>
    </location>
</feature>
<gene>
    <name evidence="2" type="ORF">MAPG_00642</name>
</gene>
<dbReference type="VEuPathDB" id="FungiDB:MAPG_00642"/>
<dbReference type="AlphaFoldDB" id="A0A0C4DLJ8"/>
<reference evidence="3" key="5">
    <citation type="submission" date="2015-06" db="UniProtKB">
        <authorList>
            <consortium name="EnsemblFungi"/>
        </authorList>
    </citation>
    <scope>IDENTIFICATION</scope>
    <source>
        <strain evidence="3">ATCC 64411</strain>
    </source>
</reference>
<dbReference type="Proteomes" id="UP000011715">
    <property type="component" value="Unassembled WGS sequence"/>
</dbReference>
<protein>
    <submittedName>
        <fullName evidence="2 3">Uncharacterized protein</fullName>
    </submittedName>
</protein>
<evidence type="ECO:0000313" key="4">
    <source>
        <dbReference type="Proteomes" id="UP000011715"/>
    </source>
</evidence>
<dbReference type="EnsemblFungi" id="MAPG_00642T0">
    <property type="protein sequence ID" value="MAPG_00642T0"/>
    <property type="gene ID" value="MAPG_00642"/>
</dbReference>
<dbReference type="EMBL" id="ADBL01000152">
    <property type="status" value="NOT_ANNOTATED_CDS"/>
    <property type="molecule type" value="Genomic_DNA"/>
</dbReference>
<evidence type="ECO:0000256" key="1">
    <source>
        <dbReference type="SAM" id="MobiDB-lite"/>
    </source>
</evidence>
<proteinExistence type="predicted"/>